<comment type="caution">
    <text evidence="1">The sequence shown here is derived from an EMBL/GenBank/DDBJ whole genome shotgun (WGS) entry which is preliminary data.</text>
</comment>
<accession>A0A835Q3F0</accession>
<protein>
    <submittedName>
        <fullName evidence="1">Uncharacterized protein</fullName>
    </submittedName>
</protein>
<evidence type="ECO:0000313" key="2">
    <source>
        <dbReference type="Proteomes" id="UP000639772"/>
    </source>
</evidence>
<name>A0A835Q3F0_VANPL</name>
<sequence>MRHGVGLPTVRQSGSEFLEMFIRLLSSPAARRDVAVQHVATIATTLYYIWSRRNALIHNGFVPTLCSVSRTVRFEVSTTLRRHLIHSSLSSGNPGKSSDLLVTHGWLPPLQDGLRSIVMPRLVTP</sequence>
<proteinExistence type="predicted"/>
<reference evidence="1 2" key="1">
    <citation type="journal article" date="2020" name="Nat. Food">
        <title>A phased Vanilla planifolia genome enables genetic improvement of flavour and production.</title>
        <authorList>
            <person name="Hasing T."/>
            <person name="Tang H."/>
            <person name="Brym M."/>
            <person name="Khazi F."/>
            <person name="Huang T."/>
            <person name="Chambers A.H."/>
        </authorList>
    </citation>
    <scope>NUCLEOTIDE SEQUENCE [LARGE SCALE GENOMIC DNA]</scope>
    <source>
        <tissue evidence="1">Leaf</tissue>
    </source>
</reference>
<organism evidence="1 2">
    <name type="scientific">Vanilla planifolia</name>
    <name type="common">Vanilla</name>
    <dbReference type="NCBI Taxonomy" id="51239"/>
    <lineage>
        <taxon>Eukaryota</taxon>
        <taxon>Viridiplantae</taxon>
        <taxon>Streptophyta</taxon>
        <taxon>Embryophyta</taxon>
        <taxon>Tracheophyta</taxon>
        <taxon>Spermatophyta</taxon>
        <taxon>Magnoliopsida</taxon>
        <taxon>Liliopsida</taxon>
        <taxon>Asparagales</taxon>
        <taxon>Orchidaceae</taxon>
        <taxon>Vanilloideae</taxon>
        <taxon>Vanilleae</taxon>
        <taxon>Vanilla</taxon>
    </lineage>
</organism>
<dbReference type="Proteomes" id="UP000639772">
    <property type="component" value="Chromosome 11"/>
</dbReference>
<dbReference type="AlphaFoldDB" id="A0A835Q3F0"/>
<evidence type="ECO:0000313" key="1">
    <source>
        <dbReference type="EMBL" id="KAG0462344.1"/>
    </source>
</evidence>
<gene>
    <name evidence="1" type="ORF">HPP92_020820</name>
</gene>
<dbReference type="EMBL" id="JADCNM010000011">
    <property type="protein sequence ID" value="KAG0462344.1"/>
    <property type="molecule type" value="Genomic_DNA"/>
</dbReference>